<evidence type="ECO:0000313" key="1">
    <source>
        <dbReference type="EMBL" id="KAF5815262.1"/>
    </source>
</evidence>
<protein>
    <submittedName>
        <fullName evidence="1">Uncharacterized protein</fullName>
    </submittedName>
</protein>
<reference evidence="1" key="2">
    <citation type="submission" date="2020-06" db="EMBL/GenBank/DDBJ databases">
        <title>Helianthus annuus Genome sequencing and assembly Release 2.</title>
        <authorList>
            <person name="Gouzy J."/>
            <person name="Langlade N."/>
            <person name="Munos S."/>
        </authorList>
    </citation>
    <scope>NUCLEOTIDE SEQUENCE</scope>
    <source>
        <tissue evidence="1">Leaves</tissue>
    </source>
</reference>
<dbReference type="EMBL" id="MNCJ02000318">
    <property type="protein sequence ID" value="KAF5815262.1"/>
    <property type="molecule type" value="Genomic_DNA"/>
</dbReference>
<dbReference type="Gramene" id="mRNA:HanXRQr2_Chr03g0121101">
    <property type="protein sequence ID" value="mRNA:HanXRQr2_Chr03g0121101"/>
    <property type="gene ID" value="HanXRQr2_Chr03g0121101"/>
</dbReference>
<name>A0A9K3JIK4_HELAN</name>
<sequence>MMMTENRRWRCVSDELRPILMLLKFGSFSFSRFWSTVTTDPLDLCTQNPRFMFCIVRF</sequence>
<gene>
    <name evidence="1" type="ORF">HanXRQr2_Chr03g0121101</name>
</gene>
<dbReference type="AlphaFoldDB" id="A0A9K3JIK4"/>
<dbReference type="Proteomes" id="UP000215914">
    <property type="component" value="Unassembled WGS sequence"/>
</dbReference>
<keyword evidence="2" id="KW-1185">Reference proteome</keyword>
<evidence type="ECO:0000313" key="2">
    <source>
        <dbReference type="Proteomes" id="UP000215914"/>
    </source>
</evidence>
<reference evidence="1" key="1">
    <citation type="journal article" date="2017" name="Nature">
        <title>The sunflower genome provides insights into oil metabolism, flowering and Asterid evolution.</title>
        <authorList>
            <person name="Badouin H."/>
            <person name="Gouzy J."/>
            <person name="Grassa C.J."/>
            <person name="Murat F."/>
            <person name="Staton S.E."/>
            <person name="Cottret L."/>
            <person name="Lelandais-Briere C."/>
            <person name="Owens G.L."/>
            <person name="Carrere S."/>
            <person name="Mayjonade B."/>
            <person name="Legrand L."/>
            <person name="Gill N."/>
            <person name="Kane N.C."/>
            <person name="Bowers J.E."/>
            <person name="Hubner S."/>
            <person name="Bellec A."/>
            <person name="Berard A."/>
            <person name="Berges H."/>
            <person name="Blanchet N."/>
            <person name="Boniface M.C."/>
            <person name="Brunel D."/>
            <person name="Catrice O."/>
            <person name="Chaidir N."/>
            <person name="Claudel C."/>
            <person name="Donnadieu C."/>
            <person name="Faraut T."/>
            <person name="Fievet G."/>
            <person name="Helmstetter N."/>
            <person name="King M."/>
            <person name="Knapp S.J."/>
            <person name="Lai Z."/>
            <person name="Le Paslier M.C."/>
            <person name="Lippi Y."/>
            <person name="Lorenzon L."/>
            <person name="Mandel J.R."/>
            <person name="Marage G."/>
            <person name="Marchand G."/>
            <person name="Marquand E."/>
            <person name="Bret-Mestries E."/>
            <person name="Morien E."/>
            <person name="Nambeesan S."/>
            <person name="Nguyen T."/>
            <person name="Pegot-Espagnet P."/>
            <person name="Pouilly N."/>
            <person name="Raftis F."/>
            <person name="Sallet E."/>
            <person name="Schiex T."/>
            <person name="Thomas J."/>
            <person name="Vandecasteele C."/>
            <person name="Vares D."/>
            <person name="Vear F."/>
            <person name="Vautrin S."/>
            <person name="Crespi M."/>
            <person name="Mangin B."/>
            <person name="Burke J.M."/>
            <person name="Salse J."/>
            <person name="Munos S."/>
            <person name="Vincourt P."/>
            <person name="Rieseberg L.H."/>
            <person name="Langlade N.B."/>
        </authorList>
    </citation>
    <scope>NUCLEOTIDE SEQUENCE</scope>
    <source>
        <tissue evidence="1">Leaves</tissue>
    </source>
</reference>
<proteinExistence type="predicted"/>
<comment type="caution">
    <text evidence="1">The sequence shown here is derived from an EMBL/GenBank/DDBJ whole genome shotgun (WGS) entry which is preliminary data.</text>
</comment>
<accession>A0A9K3JIK4</accession>
<organism evidence="1 2">
    <name type="scientific">Helianthus annuus</name>
    <name type="common">Common sunflower</name>
    <dbReference type="NCBI Taxonomy" id="4232"/>
    <lineage>
        <taxon>Eukaryota</taxon>
        <taxon>Viridiplantae</taxon>
        <taxon>Streptophyta</taxon>
        <taxon>Embryophyta</taxon>
        <taxon>Tracheophyta</taxon>
        <taxon>Spermatophyta</taxon>
        <taxon>Magnoliopsida</taxon>
        <taxon>eudicotyledons</taxon>
        <taxon>Gunneridae</taxon>
        <taxon>Pentapetalae</taxon>
        <taxon>asterids</taxon>
        <taxon>campanulids</taxon>
        <taxon>Asterales</taxon>
        <taxon>Asteraceae</taxon>
        <taxon>Asteroideae</taxon>
        <taxon>Heliantheae alliance</taxon>
        <taxon>Heliantheae</taxon>
        <taxon>Helianthus</taxon>
    </lineage>
</organism>